<evidence type="ECO:0000259" key="2">
    <source>
        <dbReference type="Pfam" id="PF08044"/>
    </source>
</evidence>
<dbReference type="Pfam" id="PF08044">
    <property type="entry name" value="DUF1707"/>
    <property type="match status" value="1"/>
</dbReference>
<dbReference type="EMBL" id="WMBB01000005">
    <property type="protein sequence ID" value="MTE13736.1"/>
    <property type="molecule type" value="Genomic_DNA"/>
</dbReference>
<dbReference type="RefSeq" id="WP_154788142.1">
    <property type="nucleotide sequence ID" value="NZ_WMBB01000005.1"/>
</dbReference>
<keyword evidence="4" id="KW-1185">Reference proteome</keyword>
<gene>
    <name evidence="3" type="ORF">GLP40_13250</name>
</gene>
<feature type="transmembrane region" description="Helical" evidence="1">
    <location>
        <begin position="90"/>
        <end position="121"/>
    </location>
</feature>
<dbReference type="Proteomes" id="UP000432464">
    <property type="component" value="Unassembled WGS sequence"/>
</dbReference>
<proteinExistence type="predicted"/>
<dbReference type="InterPro" id="IPR012551">
    <property type="entry name" value="DUF1707_SHOCT-like"/>
</dbReference>
<sequence length="142" mass="15474">MTDFDPAVYGPPTVRVGTAEREQAAAALGEHFAAGRLDVAEYDDRVGRAYAAKTAGELAALFGDLPRPQPPAPQLTPATGPQRTLTLVPFGVGIVLVFAIVFAVATHFFPFFLFPVLFFVFARGRRGYGYRGGYRGPHYHRM</sequence>
<reference evidence="3 4" key="1">
    <citation type="submission" date="2019-11" db="EMBL/GenBank/DDBJ databases">
        <title>Nocardia sp. nov. CT2-14 isolated from soil.</title>
        <authorList>
            <person name="Kanchanasin P."/>
            <person name="Tanasupawat S."/>
            <person name="Yuki M."/>
            <person name="Kudo T."/>
        </authorList>
    </citation>
    <scope>NUCLEOTIDE SEQUENCE [LARGE SCALE GENOMIC DNA]</scope>
    <source>
        <strain evidence="3 4">CT2-14</strain>
    </source>
</reference>
<accession>A0A6I3KZ40</accession>
<comment type="caution">
    <text evidence="3">The sequence shown here is derived from an EMBL/GenBank/DDBJ whole genome shotgun (WGS) entry which is preliminary data.</text>
</comment>
<organism evidence="3 4">
    <name type="scientific">Nocardia aurantiaca</name>
    <dbReference type="NCBI Taxonomy" id="2675850"/>
    <lineage>
        <taxon>Bacteria</taxon>
        <taxon>Bacillati</taxon>
        <taxon>Actinomycetota</taxon>
        <taxon>Actinomycetes</taxon>
        <taxon>Mycobacteriales</taxon>
        <taxon>Nocardiaceae</taxon>
        <taxon>Nocardia</taxon>
    </lineage>
</organism>
<dbReference type="AlphaFoldDB" id="A0A6I3KZ40"/>
<name>A0A6I3KZ40_9NOCA</name>
<protein>
    <submittedName>
        <fullName evidence="3">DUF1707 domain-containing protein</fullName>
    </submittedName>
</protein>
<keyword evidence="1" id="KW-0812">Transmembrane</keyword>
<evidence type="ECO:0000313" key="3">
    <source>
        <dbReference type="EMBL" id="MTE13736.1"/>
    </source>
</evidence>
<keyword evidence="1" id="KW-0472">Membrane</keyword>
<evidence type="ECO:0000313" key="4">
    <source>
        <dbReference type="Proteomes" id="UP000432464"/>
    </source>
</evidence>
<evidence type="ECO:0000256" key="1">
    <source>
        <dbReference type="SAM" id="Phobius"/>
    </source>
</evidence>
<keyword evidence="1" id="KW-1133">Transmembrane helix</keyword>
<feature type="domain" description="DUF1707" evidence="2">
    <location>
        <begin position="14"/>
        <end position="66"/>
    </location>
</feature>